<feature type="signal peptide" evidence="1">
    <location>
        <begin position="1"/>
        <end position="22"/>
    </location>
</feature>
<sequence>MIKNLLAAILTLLCVQTGIAQAVMSNYNYIIVPDQFEFQSERDQYQLNSMATFILNKHGFNAFLNSEAPNSNRCQGLFADVVKESAILKKRLVLVVKDCNGLEVYRSEGSSKYKEYKKAYHESLREAFKGVRTLGVHQKDVVLLSELSSQTVVKAPKEQTIVVQEPTIDIKESDNEQNNILPTISDENTGVEVSSVSSTSPKAKYTNYTRNGVSFLLRKTSEGYALYEETTASEDGLQLIGKIEAEKEGAFYFVDASEKIYKAFFDASENLVIQKGTISEVYKK</sequence>
<dbReference type="Proteomes" id="UP000271339">
    <property type="component" value="Unassembled WGS sequence"/>
</dbReference>
<proteinExistence type="predicted"/>
<name>A0A3L9Y8T5_9FLAO</name>
<comment type="caution">
    <text evidence="2">The sequence shown here is derived from an EMBL/GenBank/DDBJ whole genome shotgun (WGS) entry which is preliminary data.</text>
</comment>
<protein>
    <recommendedName>
        <fullName evidence="4">TLP18.3/Psb32/MOLO-1 phosphatase superfamily protein</fullName>
    </recommendedName>
</protein>
<reference evidence="2 3" key="1">
    <citation type="submission" date="2018-10" db="EMBL/GenBank/DDBJ databases">
        <title>Genomic Encyclopedia of Archaeal and Bacterial Type Strains, Phase II (KMG-II): from individual species to whole genera.</title>
        <authorList>
            <person name="Goeker M."/>
        </authorList>
    </citation>
    <scope>NUCLEOTIDE SEQUENCE [LARGE SCALE GENOMIC DNA]</scope>
    <source>
        <strain evidence="2 3">DSM 23424</strain>
    </source>
</reference>
<evidence type="ECO:0000313" key="2">
    <source>
        <dbReference type="EMBL" id="RMA57106.1"/>
    </source>
</evidence>
<dbReference type="OrthoDB" id="1274006at2"/>
<dbReference type="EMBL" id="REFC01000015">
    <property type="protein sequence ID" value="RMA57106.1"/>
    <property type="molecule type" value="Genomic_DNA"/>
</dbReference>
<organism evidence="2 3">
    <name type="scientific">Ulvibacter antarcticus</name>
    <dbReference type="NCBI Taxonomy" id="442714"/>
    <lineage>
        <taxon>Bacteria</taxon>
        <taxon>Pseudomonadati</taxon>
        <taxon>Bacteroidota</taxon>
        <taxon>Flavobacteriia</taxon>
        <taxon>Flavobacteriales</taxon>
        <taxon>Flavobacteriaceae</taxon>
        <taxon>Ulvibacter</taxon>
    </lineage>
</organism>
<accession>A0A3L9Y8T5</accession>
<evidence type="ECO:0000256" key="1">
    <source>
        <dbReference type="SAM" id="SignalP"/>
    </source>
</evidence>
<evidence type="ECO:0000313" key="3">
    <source>
        <dbReference type="Proteomes" id="UP000271339"/>
    </source>
</evidence>
<dbReference type="RefSeq" id="WP_121908525.1">
    <property type="nucleotide sequence ID" value="NZ_REFC01000015.1"/>
</dbReference>
<feature type="chain" id="PRO_5018193332" description="TLP18.3/Psb32/MOLO-1 phosphatase superfamily protein" evidence="1">
    <location>
        <begin position="23"/>
        <end position="284"/>
    </location>
</feature>
<gene>
    <name evidence="2" type="ORF">BXY75_2987</name>
</gene>
<keyword evidence="3" id="KW-1185">Reference proteome</keyword>
<keyword evidence="1" id="KW-0732">Signal</keyword>
<evidence type="ECO:0008006" key="4">
    <source>
        <dbReference type="Google" id="ProtNLM"/>
    </source>
</evidence>
<dbReference type="AlphaFoldDB" id="A0A3L9Y8T5"/>